<reference evidence="1 2" key="1">
    <citation type="submission" date="2018-12" db="EMBL/GenBank/DDBJ databases">
        <authorList>
            <person name="Yang Y."/>
        </authorList>
    </citation>
    <scope>NUCLEOTIDE SEQUENCE [LARGE SCALE GENOMIC DNA]</scope>
    <source>
        <strain evidence="1 2">GSF71</strain>
    </source>
</reference>
<dbReference type="EMBL" id="RZIJ01000005">
    <property type="protein sequence ID" value="RUQ73714.1"/>
    <property type="molecule type" value="Genomic_DNA"/>
</dbReference>
<accession>A0A3S0XNZ2</accession>
<evidence type="ECO:0000313" key="2">
    <source>
        <dbReference type="Proteomes" id="UP000280346"/>
    </source>
</evidence>
<name>A0A3S0XNZ2_9PROT</name>
<organism evidence="1 2">
    <name type="scientific">Azospirillum doebereinerae</name>
    <dbReference type="NCBI Taxonomy" id="92933"/>
    <lineage>
        <taxon>Bacteria</taxon>
        <taxon>Pseudomonadati</taxon>
        <taxon>Pseudomonadota</taxon>
        <taxon>Alphaproteobacteria</taxon>
        <taxon>Rhodospirillales</taxon>
        <taxon>Azospirillaceae</taxon>
        <taxon>Azospirillum</taxon>
    </lineage>
</organism>
<evidence type="ECO:0008006" key="3">
    <source>
        <dbReference type="Google" id="ProtNLM"/>
    </source>
</evidence>
<proteinExistence type="predicted"/>
<dbReference type="OrthoDB" id="7304794at2"/>
<dbReference type="AlphaFoldDB" id="A0A3S0XNZ2"/>
<evidence type="ECO:0000313" key="1">
    <source>
        <dbReference type="EMBL" id="RUQ73714.1"/>
    </source>
</evidence>
<keyword evidence="2" id="KW-1185">Reference proteome</keyword>
<dbReference type="RefSeq" id="WP_126996785.1">
    <property type="nucleotide sequence ID" value="NZ_CP173190.1"/>
</dbReference>
<sequence>MGSFFVEVRDWGLHIRLQGKLSIERRDDLARQMEHWCAAFALQARSWSSLMEFDHFEADGFRSERLVELMRLARACGHQRSAIVLTDWRWASTLADAMIAAGTDDQVRIFVQPEGFAAPCESAMDWTLRGGASLPPPSSSRAA</sequence>
<dbReference type="Proteomes" id="UP000280346">
    <property type="component" value="Unassembled WGS sequence"/>
</dbReference>
<gene>
    <name evidence="1" type="ORF">EJ913_08630</name>
</gene>
<comment type="caution">
    <text evidence="1">The sequence shown here is derived from an EMBL/GenBank/DDBJ whole genome shotgun (WGS) entry which is preliminary data.</text>
</comment>
<protein>
    <recommendedName>
        <fullName evidence="3">STAS/SEC14 domain-containing protein</fullName>
    </recommendedName>
</protein>